<dbReference type="PANTHER" id="PTHR10695">
    <property type="entry name" value="DEPHOSPHO-COA KINASE-RELATED"/>
    <property type="match status" value="1"/>
</dbReference>
<dbReference type="EMBL" id="DRNF01000077">
    <property type="protein sequence ID" value="HHJ80218.1"/>
    <property type="molecule type" value="Genomic_DNA"/>
</dbReference>
<evidence type="ECO:0000313" key="6">
    <source>
        <dbReference type="EMBL" id="HHJ80218.1"/>
    </source>
</evidence>
<proteinExistence type="inferred from homology"/>
<dbReference type="InterPro" id="IPR027417">
    <property type="entry name" value="P-loop_NTPase"/>
</dbReference>
<name>A0A832J437_9GAMM</name>
<dbReference type="PROSITE" id="PS51219">
    <property type="entry name" value="DPCK"/>
    <property type="match status" value="1"/>
</dbReference>
<accession>A0A832J437</accession>
<dbReference type="Pfam" id="PF01121">
    <property type="entry name" value="CoaE"/>
    <property type="match status" value="1"/>
</dbReference>
<evidence type="ECO:0000256" key="4">
    <source>
        <dbReference type="ARBA" id="ARBA00022993"/>
    </source>
</evidence>
<dbReference type="Proteomes" id="UP000885832">
    <property type="component" value="Unassembled WGS sequence"/>
</dbReference>
<dbReference type="GO" id="GO:0005524">
    <property type="term" value="F:ATP binding"/>
    <property type="evidence" value="ECO:0007669"/>
    <property type="project" value="UniProtKB-KW"/>
</dbReference>
<keyword evidence="3" id="KW-0067">ATP-binding</keyword>
<dbReference type="Gene3D" id="3.40.50.300">
    <property type="entry name" value="P-loop containing nucleotide triphosphate hydrolases"/>
    <property type="match status" value="1"/>
</dbReference>
<keyword evidence="6" id="KW-0808">Transferase</keyword>
<gene>
    <name evidence="6" type="primary">coaE</name>
    <name evidence="6" type="ORF">ENJ65_01140</name>
</gene>
<sequence length="106" mass="11411">MLIIGLTGGIGSGKSAVSKLFSELGIPIIDSDVISRQAVAPGQPALQQICQTFGNEILTTNGELDRSKLKNIIFAAPAKRRQLEAILHPIIKDKMLHQASQLDSTY</sequence>
<dbReference type="CDD" id="cd02022">
    <property type="entry name" value="DPCK"/>
    <property type="match status" value="1"/>
</dbReference>
<dbReference type="GO" id="GO:0005737">
    <property type="term" value="C:cytoplasm"/>
    <property type="evidence" value="ECO:0007669"/>
    <property type="project" value="UniProtKB-UniRule"/>
</dbReference>
<dbReference type="AlphaFoldDB" id="A0A832J437"/>
<evidence type="ECO:0000256" key="5">
    <source>
        <dbReference type="NCBIfam" id="TIGR00152"/>
    </source>
</evidence>
<protein>
    <recommendedName>
        <fullName evidence="5">Dephospho-CoA kinase</fullName>
        <ecNumber evidence="5">2.7.1.24</ecNumber>
    </recommendedName>
</protein>
<dbReference type="GO" id="GO:0015937">
    <property type="term" value="P:coenzyme A biosynthetic process"/>
    <property type="evidence" value="ECO:0007669"/>
    <property type="project" value="UniProtKB-UniRule"/>
</dbReference>
<dbReference type="InterPro" id="IPR001977">
    <property type="entry name" value="Depp_CoAkinase"/>
</dbReference>
<dbReference type="SUPFAM" id="SSF52540">
    <property type="entry name" value="P-loop containing nucleoside triphosphate hydrolases"/>
    <property type="match status" value="1"/>
</dbReference>
<organism evidence="6">
    <name type="scientific">Candidatus Tenderia electrophaga</name>
    <dbReference type="NCBI Taxonomy" id="1748243"/>
    <lineage>
        <taxon>Bacteria</taxon>
        <taxon>Pseudomonadati</taxon>
        <taxon>Pseudomonadota</taxon>
        <taxon>Gammaproteobacteria</taxon>
        <taxon>Candidatus Tenderiales</taxon>
        <taxon>Candidatus Tenderiaceae</taxon>
        <taxon>Candidatus Tenderia</taxon>
    </lineage>
</organism>
<reference evidence="6" key="1">
    <citation type="journal article" date="2020" name="mSystems">
        <title>Genome- and Community-Level Interaction Insights into Carbon Utilization and Element Cycling Functions of Hydrothermarchaeota in Hydrothermal Sediment.</title>
        <authorList>
            <person name="Zhou Z."/>
            <person name="Liu Y."/>
            <person name="Xu W."/>
            <person name="Pan J."/>
            <person name="Luo Z.H."/>
            <person name="Li M."/>
        </authorList>
    </citation>
    <scope>NUCLEOTIDE SEQUENCE [LARGE SCALE GENOMIC DNA]</scope>
    <source>
        <strain evidence="6">HyVt-505</strain>
    </source>
</reference>
<evidence type="ECO:0000256" key="1">
    <source>
        <dbReference type="ARBA" id="ARBA00009018"/>
    </source>
</evidence>
<dbReference type="NCBIfam" id="TIGR00152">
    <property type="entry name" value="dephospho-CoA kinase"/>
    <property type="match status" value="1"/>
</dbReference>
<evidence type="ECO:0000256" key="2">
    <source>
        <dbReference type="ARBA" id="ARBA00022741"/>
    </source>
</evidence>
<dbReference type="PANTHER" id="PTHR10695:SF46">
    <property type="entry name" value="BIFUNCTIONAL COENZYME A SYNTHASE-RELATED"/>
    <property type="match status" value="1"/>
</dbReference>
<feature type="non-terminal residue" evidence="6">
    <location>
        <position position="106"/>
    </location>
</feature>
<keyword evidence="2" id="KW-0547">Nucleotide-binding</keyword>
<evidence type="ECO:0000256" key="3">
    <source>
        <dbReference type="ARBA" id="ARBA00022840"/>
    </source>
</evidence>
<keyword evidence="4" id="KW-0173">Coenzyme A biosynthesis</keyword>
<dbReference type="EC" id="2.7.1.24" evidence="5"/>
<comment type="caution">
    <text evidence="6">The sequence shown here is derived from an EMBL/GenBank/DDBJ whole genome shotgun (WGS) entry which is preliminary data.</text>
</comment>
<keyword evidence="6" id="KW-0418">Kinase</keyword>
<comment type="similarity">
    <text evidence="1">Belongs to the CoaE family.</text>
</comment>
<dbReference type="GO" id="GO:0004140">
    <property type="term" value="F:dephospho-CoA kinase activity"/>
    <property type="evidence" value="ECO:0007669"/>
    <property type="project" value="UniProtKB-UniRule"/>
</dbReference>